<organism evidence="1 2">
    <name type="scientific">Taxus chinensis</name>
    <name type="common">Chinese yew</name>
    <name type="synonym">Taxus wallichiana var. chinensis</name>
    <dbReference type="NCBI Taxonomy" id="29808"/>
    <lineage>
        <taxon>Eukaryota</taxon>
        <taxon>Viridiplantae</taxon>
        <taxon>Streptophyta</taxon>
        <taxon>Embryophyta</taxon>
        <taxon>Tracheophyta</taxon>
        <taxon>Spermatophyta</taxon>
        <taxon>Pinopsida</taxon>
        <taxon>Pinidae</taxon>
        <taxon>Conifers II</taxon>
        <taxon>Cupressales</taxon>
        <taxon>Taxaceae</taxon>
        <taxon>Taxus</taxon>
    </lineage>
</organism>
<reference evidence="1 2" key="1">
    <citation type="journal article" date="2021" name="Nat. Plants">
        <title>The Taxus genome provides insights into paclitaxel biosynthesis.</title>
        <authorList>
            <person name="Xiong X."/>
            <person name="Gou J."/>
            <person name="Liao Q."/>
            <person name="Li Y."/>
            <person name="Zhou Q."/>
            <person name="Bi G."/>
            <person name="Li C."/>
            <person name="Du R."/>
            <person name="Wang X."/>
            <person name="Sun T."/>
            <person name="Guo L."/>
            <person name="Liang H."/>
            <person name="Lu P."/>
            <person name="Wu Y."/>
            <person name="Zhang Z."/>
            <person name="Ro D.K."/>
            <person name="Shang Y."/>
            <person name="Huang S."/>
            <person name="Yan J."/>
        </authorList>
    </citation>
    <scope>NUCLEOTIDE SEQUENCE [LARGE SCALE GENOMIC DNA]</scope>
    <source>
        <strain evidence="1">Ta-2019</strain>
    </source>
</reference>
<dbReference type="InterPro" id="IPR028389">
    <property type="entry name" value="POT1"/>
</dbReference>
<evidence type="ECO:0000313" key="2">
    <source>
        <dbReference type="Proteomes" id="UP000824469"/>
    </source>
</evidence>
<dbReference type="EMBL" id="JAHRHJ020000010">
    <property type="protein sequence ID" value="KAH9298223.1"/>
    <property type="molecule type" value="Genomic_DNA"/>
</dbReference>
<dbReference type="PANTHER" id="PTHR14513">
    <property type="entry name" value="PROTECTION OF TELOMERES 1"/>
    <property type="match status" value="1"/>
</dbReference>
<feature type="non-terminal residue" evidence="1">
    <location>
        <position position="1"/>
    </location>
</feature>
<gene>
    <name evidence="1" type="ORF">KI387_029905</name>
</gene>
<dbReference type="GO" id="GO:0010521">
    <property type="term" value="F:telomerase inhibitor activity"/>
    <property type="evidence" value="ECO:0007669"/>
    <property type="project" value="TreeGrafter"/>
</dbReference>
<keyword evidence="2" id="KW-1185">Reference proteome</keyword>
<dbReference type="Proteomes" id="UP000824469">
    <property type="component" value="Unassembled WGS sequence"/>
</dbReference>
<dbReference type="PANTHER" id="PTHR14513:SF0">
    <property type="entry name" value="PROTECTION OF TELOMERES PROTEIN 1"/>
    <property type="match status" value="1"/>
</dbReference>
<accession>A0AA38FD49</accession>
<dbReference type="AlphaFoldDB" id="A0AA38FD49"/>
<proteinExistence type="predicted"/>
<feature type="non-terminal residue" evidence="1">
    <location>
        <position position="138"/>
    </location>
</feature>
<sequence>QEEEMDIDADPFGECSVVPLQRGDLRDFPSVGTVIPVYIEMPINELRPRFPEIGHWVKLRNLTFCTRSGLWQGVMSYQSKVHIISSEMEERYKRDSVERLKTESRWPQWCPKTLDGITVTNCEGIRFSTLMDVITHSQ</sequence>
<dbReference type="GO" id="GO:0016233">
    <property type="term" value="P:telomere capping"/>
    <property type="evidence" value="ECO:0007669"/>
    <property type="project" value="TreeGrafter"/>
</dbReference>
<evidence type="ECO:0000313" key="1">
    <source>
        <dbReference type="EMBL" id="KAH9298223.1"/>
    </source>
</evidence>
<dbReference type="GO" id="GO:0000783">
    <property type="term" value="C:nuclear telomere cap complex"/>
    <property type="evidence" value="ECO:0007669"/>
    <property type="project" value="TreeGrafter"/>
</dbReference>
<protein>
    <submittedName>
        <fullName evidence="1">Uncharacterized protein</fullName>
    </submittedName>
</protein>
<name>A0AA38FD49_TAXCH</name>
<comment type="caution">
    <text evidence="1">The sequence shown here is derived from an EMBL/GenBank/DDBJ whole genome shotgun (WGS) entry which is preliminary data.</text>
</comment>
<dbReference type="GO" id="GO:0098505">
    <property type="term" value="F:G-rich strand telomeric DNA binding"/>
    <property type="evidence" value="ECO:0007669"/>
    <property type="project" value="TreeGrafter"/>
</dbReference>
<dbReference type="GO" id="GO:0032210">
    <property type="term" value="P:regulation of telomere maintenance via telomerase"/>
    <property type="evidence" value="ECO:0007669"/>
    <property type="project" value="TreeGrafter"/>
</dbReference>